<name>A0A7W8G9Q2_9SPIR</name>
<dbReference type="RefSeq" id="WP_184659641.1">
    <property type="nucleotide sequence ID" value="NZ_CP031518.1"/>
</dbReference>
<protein>
    <submittedName>
        <fullName evidence="3">Voltage-gated potassium channel</fullName>
    </submittedName>
</protein>
<dbReference type="GO" id="GO:0006813">
    <property type="term" value="P:potassium ion transport"/>
    <property type="evidence" value="ECO:0007669"/>
    <property type="project" value="InterPro"/>
</dbReference>
<dbReference type="SUPFAM" id="SSF51735">
    <property type="entry name" value="NAD(P)-binding Rossmann-fold domains"/>
    <property type="match status" value="1"/>
</dbReference>
<dbReference type="InterPro" id="IPR050721">
    <property type="entry name" value="Trk_Ktr_HKT_K-transport"/>
</dbReference>
<keyword evidence="1" id="KW-0812">Transmembrane</keyword>
<evidence type="ECO:0000256" key="1">
    <source>
        <dbReference type="SAM" id="Phobius"/>
    </source>
</evidence>
<dbReference type="PROSITE" id="PS51201">
    <property type="entry name" value="RCK_N"/>
    <property type="match status" value="1"/>
</dbReference>
<feature type="transmembrane region" description="Helical" evidence="1">
    <location>
        <begin position="54"/>
        <end position="74"/>
    </location>
</feature>
<gene>
    <name evidence="3" type="ORF">HNP76_001783</name>
</gene>
<keyword evidence="3" id="KW-0406">Ion transport</keyword>
<dbReference type="EMBL" id="JACHFQ010000005">
    <property type="protein sequence ID" value="MBB5226410.1"/>
    <property type="molecule type" value="Genomic_DNA"/>
</dbReference>
<reference evidence="3 4" key="1">
    <citation type="submission" date="2020-08" db="EMBL/GenBank/DDBJ databases">
        <title>Genomic Encyclopedia of Type Strains, Phase IV (KMG-IV): sequencing the most valuable type-strain genomes for metagenomic binning, comparative biology and taxonomic classification.</title>
        <authorList>
            <person name="Goeker M."/>
        </authorList>
    </citation>
    <scope>NUCLEOTIDE SEQUENCE [LARGE SCALE GENOMIC DNA]</scope>
    <source>
        <strain evidence="3 4">DSM 103462</strain>
    </source>
</reference>
<dbReference type="PANTHER" id="PTHR43833:SF9">
    <property type="entry name" value="POTASSIUM CHANNEL PROTEIN YUGO-RELATED"/>
    <property type="match status" value="1"/>
</dbReference>
<keyword evidence="1" id="KW-1133">Transmembrane helix</keyword>
<dbReference type="Proteomes" id="UP000518887">
    <property type="component" value="Unassembled WGS sequence"/>
</dbReference>
<dbReference type="InterPro" id="IPR036291">
    <property type="entry name" value="NAD(P)-bd_dom_sf"/>
</dbReference>
<dbReference type="Pfam" id="PF22614">
    <property type="entry name" value="Slo-like_RCK"/>
    <property type="match status" value="1"/>
</dbReference>
<feature type="transmembrane region" description="Helical" evidence="1">
    <location>
        <begin position="81"/>
        <end position="103"/>
    </location>
</feature>
<evidence type="ECO:0000259" key="2">
    <source>
        <dbReference type="PROSITE" id="PS51201"/>
    </source>
</evidence>
<sequence>MKKTFFRNLRRNLLFILKSPVTYLVVAFIALMTILIDVVYRYEAGVSMESYTDSFWNFLIAFVAGYYDICVVTPVGRACSFIILITGILVFSTLTGKIASMFMDMQMKKNRGLKKMKNLKGHFLLCGYREGFDRILDTVLRSNPDLSPDMIVLINDTDSANIEQIRNQPRFKDLQYVAGDFSEEETLRRALIKDAGRVLIITDHSKNYSTMEMDSRTVLAALTMKNLNPKLYIAAELHDSKFKNHLEMAHCDEIILTSEYEHSLLATASSGMGYSNVIRELIGDDADSGILIEDIPASYIGKTYGELRSFIATGSVLIGLLQNTGNFYMRRKDALREAQKNPDVKKVVDNLRKVKTLKSNDPIFVPADDFVIQPHTKAIFVKGKKLKTESEAEA</sequence>
<accession>A0A7W8G9Q2</accession>
<dbReference type="AlphaFoldDB" id="A0A7W8G9Q2"/>
<proteinExistence type="predicted"/>
<keyword evidence="3" id="KW-0813">Transport</keyword>
<dbReference type="Gene3D" id="3.40.50.720">
    <property type="entry name" value="NAD(P)-binding Rossmann-like Domain"/>
    <property type="match status" value="1"/>
</dbReference>
<comment type="caution">
    <text evidence="3">The sequence shown here is derived from an EMBL/GenBank/DDBJ whole genome shotgun (WGS) entry which is preliminary data.</text>
</comment>
<dbReference type="GO" id="GO:0034220">
    <property type="term" value="P:monoatomic ion transmembrane transport"/>
    <property type="evidence" value="ECO:0007669"/>
    <property type="project" value="UniProtKB-KW"/>
</dbReference>
<dbReference type="SUPFAM" id="SSF81324">
    <property type="entry name" value="Voltage-gated potassium channels"/>
    <property type="match status" value="1"/>
</dbReference>
<keyword evidence="3" id="KW-0407">Ion channel</keyword>
<evidence type="ECO:0000313" key="4">
    <source>
        <dbReference type="Proteomes" id="UP000518887"/>
    </source>
</evidence>
<organism evidence="3 4">
    <name type="scientific">Treponema ruminis</name>
    <dbReference type="NCBI Taxonomy" id="744515"/>
    <lineage>
        <taxon>Bacteria</taxon>
        <taxon>Pseudomonadati</taxon>
        <taxon>Spirochaetota</taxon>
        <taxon>Spirochaetia</taxon>
        <taxon>Spirochaetales</taxon>
        <taxon>Treponemataceae</taxon>
        <taxon>Treponema</taxon>
    </lineage>
</organism>
<feature type="domain" description="RCK N-terminal" evidence="2">
    <location>
        <begin position="120"/>
        <end position="256"/>
    </location>
</feature>
<feature type="transmembrane region" description="Helical" evidence="1">
    <location>
        <begin position="21"/>
        <end position="42"/>
    </location>
</feature>
<dbReference type="InterPro" id="IPR003148">
    <property type="entry name" value="RCK_N"/>
</dbReference>
<keyword evidence="4" id="KW-1185">Reference proteome</keyword>
<evidence type="ECO:0000313" key="3">
    <source>
        <dbReference type="EMBL" id="MBB5226410.1"/>
    </source>
</evidence>
<dbReference type="Gene3D" id="1.10.287.70">
    <property type="match status" value="1"/>
</dbReference>
<keyword evidence="1" id="KW-0472">Membrane</keyword>
<dbReference type="PANTHER" id="PTHR43833">
    <property type="entry name" value="POTASSIUM CHANNEL PROTEIN 2-RELATED-RELATED"/>
    <property type="match status" value="1"/>
</dbReference>